<dbReference type="Gene3D" id="1.25.10.10">
    <property type="entry name" value="Leucine-rich Repeat Variant"/>
    <property type="match status" value="1"/>
</dbReference>
<dbReference type="InterPro" id="IPR021133">
    <property type="entry name" value="HEAT_type_2"/>
</dbReference>
<dbReference type="GO" id="GO:0052693">
    <property type="term" value="F:epoxyqueuosine reductase activity"/>
    <property type="evidence" value="ECO:0007669"/>
    <property type="project" value="TreeGrafter"/>
</dbReference>
<dbReference type="InterPro" id="IPR013542">
    <property type="entry name" value="QueG_DUF1730"/>
</dbReference>
<evidence type="ECO:0000256" key="3">
    <source>
        <dbReference type="ARBA" id="ARBA00022694"/>
    </source>
</evidence>
<keyword evidence="2" id="KW-0963">Cytoplasm</keyword>
<dbReference type="EMBL" id="CP020559">
    <property type="protein sequence ID" value="ARE86721.1"/>
    <property type="molecule type" value="Genomic_DNA"/>
</dbReference>
<organism evidence="11 13">
    <name type="scientific">Clostridium formicaceticum</name>
    <dbReference type="NCBI Taxonomy" id="1497"/>
    <lineage>
        <taxon>Bacteria</taxon>
        <taxon>Bacillati</taxon>
        <taxon>Bacillota</taxon>
        <taxon>Clostridia</taxon>
        <taxon>Eubacteriales</taxon>
        <taxon>Clostridiaceae</taxon>
        <taxon>Clostridium</taxon>
    </lineage>
</organism>
<dbReference type="InterPro" id="IPR004453">
    <property type="entry name" value="QueG"/>
</dbReference>
<dbReference type="EMBL" id="CP017603">
    <property type="protein sequence ID" value="AOY76331.1"/>
    <property type="molecule type" value="Genomic_DNA"/>
</dbReference>
<dbReference type="PROSITE" id="PS51379">
    <property type="entry name" value="4FE4S_FER_2"/>
    <property type="match status" value="1"/>
</dbReference>
<dbReference type="GO" id="GO:0051539">
    <property type="term" value="F:4 iron, 4 sulfur cluster binding"/>
    <property type="evidence" value="ECO:0007669"/>
    <property type="project" value="UniProtKB-KW"/>
</dbReference>
<dbReference type="GO" id="GO:0046872">
    <property type="term" value="F:metal ion binding"/>
    <property type="evidence" value="ECO:0007669"/>
    <property type="project" value="UniProtKB-KW"/>
</dbReference>
<dbReference type="AlphaFoldDB" id="A0AAC9RGU9"/>
<keyword evidence="1" id="KW-0004">4Fe-4S</keyword>
<sequence>MKLKEEIKSYGKSIGVDLIGFTSAEPFEDMRNILEKRKKRNHLSGFEEQNIELRIHPKKTMADAKSIIVIGVSYYKRHIKQGEMNKPPFSGVLARTAWGRDYHYVLKEKLEKIAAFIQERIDDFRYKIFVDTGPLVDRHVAYRAGLGWYGYNALLINEKYGSWFFIGYMMNNVAFEEDKPLENKACEGCNLCIKNCPKGALEGPYEFNAKKCLSNLLQQKEEIYEEDRGILGKNLYGCDICQDVCPHNNKATEMSEDHFSPQAVSSAPDLIELLHMSNKAFKKTYGSTSAGWRGKKVLQRNAIIAIVNHGDKKALPYLIPLLKDNRPEIRSCSIWGIFQLDPFLAREISEEMKKKEEDQKVLDTIVSCLNKAFPFEN</sequence>
<dbReference type="Proteomes" id="UP000177894">
    <property type="component" value="Chromosome"/>
</dbReference>
<dbReference type="InterPro" id="IPR017896">
    <property type="entry name" value="4Fe4S_Fe-S-bd"/>
</dbReference>
<evidence type="ECO:0000256" key="2">
    <source>
        <dbReference type="ARBA" id="ARBA00022490"/>
    </source>
</evidence>
<proteinExistence type="predicted"/>
<evidence type="ECO:0000313" key="11">
    <source>
        <dbReference type="EMBL" id="ARE86721.1"/>
    </source>
</evidence>
<dbReference type="Pfam" id="PF13484">
    <property type="entry name" value="Fer4_16"/>
    <property type="match status" value="1"/>
</dbReference>
<name>A0AAC9RGU9_9CLOT</name>
<evidence type="ECO:0000256" key="5">
    <source>
        <dbReference type="ARBA" id="ARBA00022785"/>
    </source>
</evidence>
<dbReference type="SUPFAM" id="SSF54862">
    <property type="entry name" value="4Fe-4S ferredoxins"/>
    <property type="match status" value="1"/>
</dbReference>
<dbReference type="EC" id="1.1.-.-" evidence="11"/>
<evidence type="ECO:0000313" key="10">
    <source>
        <dbReference type="EMBL" id="AOY76331.1"/>
    </source>
</evidence>
<evidence type="ECO:0000313" key="13">
    <source>
        <dbReference type="Proteomes" id="UP000192478"/>
    </source>
</evidence>
<dbReference type="InterPro" id="IPR011989">
    <property type="entry name" value="ARM-like"/>
</dbReference>
<protein>
    <submittedName>
        <fullName evidence="11">Epoxyqueuosine reductase</fullName>
        <ecNumber evidence="11">1.1.-.-</ecNumber>
    </submittedName>
    <submittedName>
        <fullName evidence="10">tRNA epoxyqueuosine(34) reductase QueG</fullName>
    </submittedName>
</protein>
<accession>A0AAC9RGU9</accession>
<keyword evidence="6 11" id="KW-0560">Oxidoreductase</keyword>
<evidence type="ECO:0000256" key="8">
    <source>
        <dbReference type="ARBA" id="ARBA00023014"/>
    </source>
</evidence>
<keyword evidence="5" id="KW-0671">Queuosine biosynthesis</keyword>
<dbReference type="Gene3D" id="3.30.70.20">
    <property type="match status" value="1"/>
</dbReference>
<evidence type="ECO:0000256" key="6">
    <source>
        <dbReference type="ARBA" id="ARBA00023002"/>
    </source>
</evidence>
<dbReference type="PROSITE" id="PS50077">
    <property type="entry name" value="HEAT_REPEAT"/>
    <property type="match status" value="1"/>
</dbReference>
<evidence type="ECO:0000256" key="7">
    <source>
        <dbReference type="ARBA" id="ARBA00023004"/>
    </source>
</evidence>
<evidence type="ECO:0000256" key="1">
    <source>
        <dbReference type="ARBA" id="ARBA00022485"/>
    </source>
</evidence>
<keyword evidence="3" id="KW-0819">tRNA processing</keyword>
<keyword evidence="8" id="KW-0411">Iron-sulfur</keyword>
<dbReference type="PANTHER" id="PTHR30002:SF4">
    <property type="entry name" value="EPOXYQUEUOSINE REDUCTASE"/>
    <property type="match status" value="1"/>
</dbReference>
<reference evidence="11 13" key="2">
    <citation type="submission" date="2017-03" db="EMBL/GenBank/DDBJ databases">
        <title>Complete sequence of Clostridium formicaceticum DSM 92.</title>
        <authorList>
            <person name="Poehlein A."/>
            <person name="Karl M."/>
            <person name="Bengelsdorf F.R."/>
            <person name="Duerre P."/>
            <person name="Daniel R."/>
        </authorList>
    </citation>
    <scope>NUCLEOTIDE SEQUENCE [LARGE SCALE GENOMIC DNA]</scope>
    <source>
        <strain evidence="11 13">DSM 92</strain>
    </source>
</reference>
<dbReference type="PANTHER" id="PTHR30002">
    <property type="entry name" value="EPOXYQUEUOSINE REDUCTASE"/>
    <property type="match status" value="1"/>
</dbReference>
<dbReference type="PROSITE" id="PS00198">
    <property type="entry name" value="4FE4S_FER_1"/>
    <property type="match status" value="1"/>
</dbReference>
<gene>
    <name evidence="11" type="primary">queG_3</name>
    <name evidence="10" type="ORF">BJL90_10705</name>
    <name evidence="11" type="ORF">CLFO_10480</name>
</gene>
<keyword evidence="7" id="KW-0408">Iron</keyword>
<dbReference type="GO" id="GO:0008616">
    <property type="term" value="P:tRNA queuosine(34) biosynthetic process"/>
    <property type="evidence" value="ECO:0007669"/>
    <property type="project" value="UniProtKB-KW"/>
</dbReference>
<dbReference type="Pfam" id="PF08331">
    <property type="entry name" value="QueG_DUF1730"/>
    <property type="match status" value="1"/>
</dbReference>
<keyword evidence="12" id="KW-1185">Reference proteome</keyword>
<dbReference type="InterPro" id="IPR016024">
    <property type="entry name" value="ARM-type_fold"/>
</dbReference>
<dbReference type="RefSeq" id="WP_070967679.1">
    <property type="nucleotide sequence ID" value="NZ_CP017603.1"/>
</dbReference>
<dbReference type="SUPFAM" id="SSF48371">
    <property type="entry name" value="ARM repeat"/>
    <property type="match status" value="1"/>
</dbReference>
<dbReference type="NCBIfam" id="TIGR00276">
    <property type="entry name" value="tRNA epoxyqueuosine(34) reductase QueG"/>
    <property type="match status" value="1"/>
</dbReference>
<evidence type="ECO:0000313" key="12">
    <source>
        <dbReference type="Proteomes" id="UP000177894"/>
    </source>
</evidence>
<evidence type="ECO:0000256" key="4">
    <source>
        <dbReference type="ARBA" id="ARBA00022723"/>
    </source>
</evidence>
<dbReference type="Proteomes" id="UP000192478">
    <property type="component" value="Chromosome"/>
</dbReference>
<reference evidence="10 12" key="1">
    <citation type="submission" date="2016-10" db="EMBL/GenBank/DDBJ databases">
        <title>Complete Genome Sequence of Acetogen Clostridium formicoaceticum ATCC 27076.</title>
        <authorList>
            <person name="Bao T."/>
            <person name="Cheng C."/>
            <person name="Zhao J."/>
            <person name="Yang S.-T."/>
            <person name="Wang J."/>
            <person name="Wang M."/>
        </authorList>
    </citation>
    <scope>NUCLEOTIDE SEQUENCE [LARGE SCALE GENOMIC DNA]</scope>
    <source>
        <strain evidence="10 12">ATCC 27076</strain>
    </source>
</reference>
<feature type="domain" description="4Fe-4S ferredoxin-type" evidence="9">
    <location>
        <begin position="178"/>
        <end position="206"/>
    </location>
</feature>
<dbReference type="InterPro" id="IPR017900">
    <property type="entry name" value="4Fe4S_Fe_S_CS"/>
</dbReference>
<evidence type="ECO:0000259" key="9">
    <source>
        <dbReference type="PROSITE" id="PS51379"/>
    </source>
</evidence>
<keyword evidence="4" id="KW-0479">Metal-binding</keyword>
<dbReference type="KEGG" id="cfm:BJL90_10705"/>